<name>A0ACB9Z0X8_9PEZI</name>
<dbReference type="EMBL" id="MU393473">
    <property type="protein sequence ID" value="KAI4865345.1"/>
    <property type="molecule type" value="Genomic_DNA"/>
</dbReference>
<gene>
    <name evidence="1" type="ORF">F4820DRAFT_448136</name>
</gene>
<sequence length="209" mass="22252">MASKSVALITMSTRGTRVGPSVAEFVKNIIEQPLASDGITLSSVDLAKFNLPVYNEHVAPAMVPEKASFQYEHSRAWSAEIARHDGYVLVVPEYNYGVAGGAKNAIDYLMNEWKGKPAGVVSYGVKGGTVASEQVKGSLSGMGLRVAETLPNLPFAGQPDVFAAIGGGRIGEDTRKAWEAEHVESVRKLADDLKGLLLQPNTEANAVKP</sequence>
<organism evidence="1 2">
    <name type="scientific">Hypoxylon rubiginosum</name>
    <dbReference type="NCBI Taxonomy" id="110542"/>
    <lineage>
        <taxon>Eukaryota</taxon>
        <taxon>Fungi</taxon>
        <taxon>Dikarya</taxon>
        <taxon>Ascomycota</taxon>
        <taxon>Pezizomycotina</taxon>
        <taxon>Sordariomycetes</taxon>
        <taxon>Xylariomycetidae</taxon>
        <taxon>Xylariales</taxon>
        <taxon>Hypoxylaceae</taxon>
        <taxon>Hypoxylon</taxon>
    </lineage>
</organism>
<comment type="caution">
    <text evidence="1">The sequence shown here is derived from an EMBL/GenBank/DDBJ whole genome shotgun (WGS) entry which is preliminary data.</text>
</comment>
<dbReference type="Proteomes" id="UP001497700">
    <property type="component" value="Unassembled WGS sequence"/>
</dbReference>
<protein>
    <submittedName>
        <fullName evidence="1">NADPH-dependent FMN reductase family protein</fullName>
    </submittedName>
</protein>
<evidence type="ECO:0000313" key="2">
    <source>
        <dbReference type="Proteomes" id="UP001497700"/>
    </source>
</evidence>
<evidence type="ECO:0000313" key="1">
    <source>
        <dbReference type="EMBL" id="KAI4865345.1"/>
    </source>
</evidence>
<keyword evidence="2" id="KW-1185">Reference proteome</keyword>
<proteinExistence type="predicted"/>
<accession>A0ACB9Z0X8</accession>
<reference evidence="1 2" key="1">
    <citation type="journal article" date="2022" name="New Phytol.">
        <title>Ecological generalism drives hyperdiversity of secondary metabolite gene clusters in xylarialean endophytes.</title>
        <authorList>
            <person name="Franco M.E.E."/>
            <person name="Wisecaver J.H."/>
            <person name="Arnold A.E."/>
            <person name="Ju Y.M."/>
            <person name="Slot J.C."/>
            <person name="Ahrendt S."/>
            <person name="Moore L.P."/>
            <person name="Eastman K.E."/>
            <person name="Scott K."/>
            <person name="Konkel Z."/>
            <person name="Mondo S.J."/>
            <person name="Kuo A."/>
            <person name="Hayes R.D."/>
            <person name="Haridas S."/>
            <person name="Andreopoulos B."/>
            <person name="Riley R."/>
            <person name="LaButti K."/>
            <person name="Pangilinan J."/>
            <person name="Lipzen A."/>
            <person name="Amirebrahimi M."/>
            <person name="Yan J."/>
            <person name="Adam C."/>
            <person name="Keymanesh K."/>
            <person name="Ng V."/>
            <person name="Louie K."/>
            <person name="Northen T."/>
            <person name="Drula E."/>
            <person name="Henrissat B."/>
            <person name="Hsieh H.M."/>
            <person name="Youens-Clark K."/>
            <person name="Lutzoni F."/>
            <person name="Miadlikowska J."/>
            <person name="Eastwood D.C."/>
            <person name="Hamelin R.C."/>
            <person name="Grigoriev I.V."/>
            <person name="U'Ren J.M."/>
        </authorList>
    </citation>
    <scope>NUCLEOTIDE SEQUENCE [LARGE SCALE GENOMIC DNA]</scope>
    <source>
        <strain evidence="1 2">CBS 119005</strain>
    </source>
</reference>